<gene>
    <name evidence="4" type="ORF">KC729_06065</name>
</gene>
<feature type="transmembrane region" description="Helical" evidence="2">
    <location>
        <begin position="41"/>
        <end position="60"/>
    </location>
</feature>
<dbReference type="GO" id="GO:0004065">
    <property type="term" value="F:arylsulfatase activity"/>
    <property type="evidence" value="ECO:0007669"/>
    <property type="project" value="TreeGrafter"/>
</dbReference>
<reference evidence="4" key="2">
    <citation type="journal article" date="2021" name="Microbiome">
        <title>Successional dynamics and alternative stable states in a saline activated sludge microbial community over 9 years.</title>
        <authorList>
            <person name="Wang Y."/>
            <person name="Ye J."/>
            <person name="Ju F."/>
            <person name="Liu L."/>
            <person name="Boyd J.A."/>
            <person name="Deng Y."/>
            <person name="Parks D.H."/>
            <person name="Jiang X."/>
            <person name="Yin X."/>
            <person name="Woodcroft B.J."/>
            <person name="Tyson G.W."/>
            <person name="Hugenholtz P."/>
            <person name="Polz M.F."/>
            <person name="Zhang T."/>
        </authorList>
    </citation>
    <scope>NUCLEOTIDE SEQUENCE</scope>
    <source>
        <strain evidence="4">HKST-UBA01</strain>
    </source>
</reference>
<keyword evidence="2" id="KW-0812">Transmembrane</keyword>
<comment type="caution">
    <text evidence="4">The sequence shown here is derived from an EMBL/GenBank/DDBJ whole genome shotgun (WGS) entry which is preliminary data.</text>
</comment>
<feature type="domain" description="Sulfatase N-terminal" evidence="3">
    <location>
        <begin position="69"/>
        <end position="355"/>
    </location>
</feature>
<evidence type="ECO:0000259" key="3">
    <source>
        <dbReference type="Pfam" id="PF00884"/>
    </source>
</evidence>
<keyword evidence="2" id="KW-1133">Transmembrane helix</keyword>
<dbReference type="PANTHER" id="PTHR42693">
    <property type="entry name" value="ARYLSULFATASE FAMILY MEMBER"/>
    <property type="match status" value="1"/>
</dbReference>
<dbReference type="Gene3D" id="3.40.720.10">
    <property type="entry name" value="Alkaline Phosphatase, subunit A"/>
    <property type="match status" value="1"/>
</dbReference>
<name>A0A956LXI1_UNCEI</name>
<dbReference type="InterPro" id="IPR050738">
    <property type="entry name" value="Sulfatase"/>
</dbReference>
<dbReference type="Pfam" id="PF00884">
    <property type="entry name" value="Sulfatase"/>
    <property type="match status" value="1"/>
</dbReference>
<comment type="similarity">
    <text evidence="1">Belongs to the sulfatase family.</text>
</comment>
<dbReference type="EMBL" id="JAGQHR010000130">
    <property type="protein sequence ID" value="MCA9727231.1"/>
    <property type="molecule type" value="Genomic_DNA"/>
</dbReference>
<keyword evidence="2" id="KW-0472">Membrane</keyword>
<dbReference type="AlphaFoldDB" id="A0A956LXI1"/>
<organism evidence="4 5">
    <name type="scientific">Eiseniibacteriota bacterium</name>
    <dbReference type="NCBI Taxonomy" id="2212470"/>
    <lineage>
        <taxon>Bacteria</taxon>
        <taxon>Candidatus Eiseniibacteriota</taxon>
    </lineage>
</organism>
<protein>
    <submittedName>
        <fullName evidence="4">Sulfatase</fullName>
    </submittedName>
</protein>
<dbReference type="SUPFAM" id="SSF53649">
    <property type="entry name" value="Alkaline phosphatase-like"/>
    <property type="match status" value="1"/>
</dbReference>
<sequence length="473" mass="52561">MSRASRSHRYRIESPLPVLDDLRQRRPNKRNRVEEVLRVRGFRSIGILLLAFWVGIGLPGCHRASDPRPNLVLISIDTLRSDRLGCYGYDRDTTPRLDALAARGTRFESVVAPANWTLPSHVTMLTGLSPHTHGVVRPDVSASPRVRFLAEYLAGAGYGTWAETDGGYVGAAYGFDRGFDHFADDPTPFADKLARALAQLDSGSPQFCFIHTYDVHCPYVPSAEFRGLFRSEGSEFVETEGRCGNPHFNGVSLTAGQVSYLSDRYDEGVREADHDLGWFCDELHRRGLDENTIVMIVSDHGEELGEHGQIGHERTLHREALLVPWIVFGPGIHPGRVGTTVGLADVTPTILDLAGLGPIDVAAGRSRRAVLRGTTATVRAHPQFSESSDGCSLVSVVADRWHLIVDRDGGRWSLFSWDDDRREAQDLATTRPDRVRSLLECFRKDGPEETVQALQTALTREERERLRSLGYVN</sequence>
<accession>A0A956LXI1</accession>
<reference evidence="4" key="1">
    <citation type="submission" date="2020-04" db="EMBL/GenBank/DDBJ databases">
        <authorList>
            <person name="Zhang T."/>
        </authorList>
    </citation>
    <scope>NUCLEOTIDE SEQUENCE</scope>
    <source>
        <strain evidence="4">HKST-UBA01</strain>
    </source>
</reference>
<evidence type="ECO:0000313" key="4">
    <source>
        <dbReference type="EMBL" id="MCA9727231.1"/>
    </source>
</evidence>
<dbReference type="Proteomes" id="UP000697710">
    <property type="component" value="Unassembled WGS sequence"/>
</dbReference>
<evidence type="ECO:0000313" key="5">
    <source>
        <dbReference type="Proteomes" id="UP000697710"/>
    </source>
</evidence>
<dbReference type="PANTHER" id="PTHR42693:SF33">
    <property type="entry name" value="ARYLSULFATASE"/>
    <property type="match status" value="1"/>
</dbReference>
<evidence type="ECO:0000256" key="2">
    <source>
        <dbReference type="SAM" id="Phobius"/>
    </source>
</evidence>
<dbReference type="InterPro" id="IPR017850">
    <property type="entry name" value="Alkaline_phosphatase_core_sf"/>
</dbReference>
<dbReference type="CDD" id="cd16148">
    <property type="entry name" value="sulfatase_like"/>
    <property type="match status" value="1"/>
</dbReference>
<proteinExistence type="inferred from homology"/>
<dbReference type="InterPro" id="IPR000917">
    <property type="entry name" value="Sulfatase_N"/>
</dbReference>
<dbReference type="Gene3D" id="3.30.1120.10">
    <property type="match status" value="1"/>
</dbReference>
<evidence type="ECO:0000256" key="1">
    <source>
        <dbReference type="ARBA" id="ARBA00008779"/>
    </source>
</evidence>